<feature type="domain" description="HTH marR-type" evidence="1">
    <location>
        <begin position="1"/>
        <end position="149"/>
    </location>
</feature>
<dbReference type="PRINTS" id="PR00598">
    <property type="entry name" value="HTHMARR"/>
</dbReference>
<keyword evidence="3" id="KW-1185">Reference proteome</keyword>
<comment type="caution">
    <text evidence="2">The sequence shown here is derived from an EMBL/GenBank/DDBJ whole genome shotgun (WGS) entry which is preliminary data.</text>
</comment>
<dbReference type="PANTHER" id="PTHR33164:SF99">
    <property type="entry name" value="MARR FAMILY REGULATORY PROTEIN"/>
    <property type="match status" value="1"/>
</dbReference>
<accession>A0ABW3VZD8</accession>
<dbReference type="RefSeq" id="WP_367919361.1">
    <property type="nucleotide sequence ID" value="NZ_BAABAC010000022.1"/>
</dbReference>
<dbReference type="SUPFAM" id="SSF46785">
    <property type="entry name" value="Winged helix' DNA-binding domain"/>
    <property type="match status" value="1"/>
</dbReference>
<dbReference type="InterPro" id="IPR036390">
    <property type="entry name" value="WH_DNA-bd_sf"/>
</dbReference>
<name>A0ABW3VZD8_9ACTN</name>
<evidence type="ECO:0000313" key="2">
    <source>
        <dbReference type="EMBL" id="MFD1248141.1"/>
    </source>
</evidence>
<dbReference type="PROSITE" id="PS50995">
    <property type="entry name" value="HTH_MARR_2"/>
    <property type="match status" value="1"/>
</dbReference>
<dbReference type="SMART" id="SM00347">
    <property type="entry name" value="HTH_MARR"/>
    <property type="match status" value="1"/>
</dbReference>
<gene>
    <name evidence="2" type="ORF">ACFQ3F_10110</name>
</gene>
<evidence type="ECO:0000313" key="3">
    <source>
        <dbReference type="Proteomes" id="UP001597229"/>
    </source>
</evidence>
<proteinExistence type="predicted"/>
<dbReference type="Proteomes" id="UP001597229">
    <property type="component" value="Unassembled WGS sequence"/>
</dbReference>
<organism evidence="2 3">
    <name type="scientific">Nocardioides ginsengisoli</name>
    <dbReference type="NCBI Taxonomy" id="363868"/>
    <lineage>
        <taxon>Bacteria</taxon>
        <taxon>Bacillati</taxon>
        <taxon>Actinomycetota</taxon>
        <taxon>Actinomycetes</taxon>
        <taxon>Propionibacteriales</taxon>
        <taxon>Nocardioidaceae</taxon>
        <taxon>Nocardioides</taxon>
    </lineage>
</organism>
<reference evidence="3" key="1">
    <citation type="journal article" date="2019" name="Int. J. Syst. Evol. Microbiol.">
        <title>The Global Catalogue of Microorganisms (GCM) 10K type strain sequencing project: providing services to taxonomists for standard genome sequencing and annotation.</title>
        <authorList>
            <consortium name="The Broad Institute Genomics Platform"/>
            <consortium name="The Broad Institute Genome Sequencing Center for Infectious Disease"/>
            <person name="Wu L."/>
            <person name="Ma J."/>
        </authorList>
    </citation>
    <scope>NUCLEOTIDE SEQUENCE [LARGE SCALE GENOMIC DNA]</scope>
    <source>
        <strain evidence="3">CCUG 52478</strain>
    </source>
</reference>
<dbReference type="InterPro" id="IPR039422">
    <property type="entry name" value="MarR/SlyA-like"/>
</dbReference>
<dbReference type="Gene3D" id="1.10.10.10">
    <property type="entry name" value="Winged helix-like DNA-binding domain superfamily/Winged helix DNA-binding domain"/>
    <property type="match status" value="1"/>
</dbReference>
<protein>
    <submittedName>
        <fullName evidence="2">MarR family winged helix-turn-helix transcriptional regulator</fullName>
    </submittedName>
</protein>
<dbReference type="InterPro" id="IPR036388">
    <property type="entry name" value="WH-like_DNA-bd_sf"/>
</dbReference>
<dbReference type="EMBL" id="JBHTLX010000012">
    <property type="protein sequence ID" value="MFD1248141.1"/>
    <property type="molecule type" value="Genomic_DNA"/>
</dbReference>
<sequence>MTTTRWLDAEEALAWRAWVDLNAQLSARLNRELQAASGLSLSDYEILVALTDDDVPDHSLRMFELGERLQWEKSRVSKQVSRMEARGLLERRHCADDRRGAFVDLTEAGQAAIDAAAPSHVALVRELFFEGLDGEQVRSLGKFATGVLARLADGS</sequence>
<dbReference type="Pfam" id="PF12802">
    <property type="entry name" value="MarR_2"/>
    <property type="match status" value="1"/>
</dbReference>
<dbReference type="PANTHER" id="PTHR33164">
    <property type="entry name" value="TRANSCRIPTIONAL REGULATOR, MARR FAMILY"/>
    <property type="match status" value="1"/>
</dbReference>
<evidence type="ECO:0000259" key="1">
    <source>
        <dbReference type="PROSITE" id="PS50995"/>
    </source>
</evidence>
<dbReference type="InterPro" id="IPR000835">
    <property type="entry name" value="HTH_MarR-typ"/>
</dbReference>